<evidence type="ECO:0000313" key="1">
    <source>
        <dbReference type="EMBL" id="CAB3996157.1"/>
    </source>
</evidence>
<protein>
    <submittedName>
        <fullName evidence="1">Uncharacterized protein</fullName>
    </submittedName>
</protein>
<reference evidence="1" key="1">
    <citation type="submission" date="2020-04" db="EMBL/GenBank/DDBJ databases">
        <authorList>
            <person name="Alioto T."/>
            <person name="Alioto T."/>
            <person name="Gomez Garrido J."/>
        </authorList>
    </citation>
    <scope>NUCLEOTIDE SEQUENCE</scope>
    <source>
        <strain evidence="1">A484AB</strain>
    </source>
</reference>
<dbReference type="AlphaFoldDB" id="A0A7D9I3C7"/>
<dbReference type="OrthoDB" id="10535188at2759"/>
<dbReference type="EMBL" id="CACRXK020002811">
    <property type="protein sequence ID" value="CAB3996157.1"/>
    <property type="molecule type" value="Genomic_DNA"/>
</dbReference>
<dbReference type="Proteomes" id="UP001152795">
    <property type="component" value="Unassembled WGS sequence"/>
</dbReference>
<keyword evidence="2" id="KW-1185">Reference proteome</keyword>
<accession>A0A7D9I3C7</accession>
<proteinExistence type="predicted"/>
<comment type="caution">
    <text evidence="1">The sequence shown here is derived from an EMBL/GenBank/DDBJ whole genome shotgun (WGS) entry which is preliminary data.</text>
</comment>
<sequence length="238" mass="26990">MFLNRESAPDVGSSCALMNRTGKTNAKKGLKNDYNAYKDYHDREIDAHIIASFMKFAGMKSINGKIYLVILLLIAPPLVEVQSFKEDSTEFNTKHHYPFPEDHITPVSPQELFDLLELDADKYSHKPDDVQVVNIEKIVVVPEGIPDKHEDICEPEEQNGQSSSISKDDILQPRQTHLNPDNVKVAHAIANYLKDQPNHKAYSSEACKAIYKNYRKQEKSSQDSVNFVVLLQNVHISL</sequence>
<evidence type="ECO:0000313" key="2">
    <source>
        <dbReference type="Proteomes" id="UP001152795"/>
    </source>
</evidence>
<organism evidence="1 2">
    <name type="scientific">Paramuricea clavata</name>
    <name type="common">Red gorgonian</name>
    <name type="synonym">Violescent sea-whip</name>
    <dbReference type="NCBI Taxonomy" id="317549"/>
    <lineage>
        <taxon>Eukaryota</taxon>
        <taxon>Metazoa</taxon>
        <taxon>Cnidaria</taxon>
        <taxon>Anthozoa</taxon>
        <taxon>Octocorallia</taxon>
        <taxon>Malacalcyonacea</taxon>
        <taxon>Plexauridae</taxon>
        <taxon>Paramuricea</taxon>
    </lineage>
</organism>
<gene>
    <name evidence="1" type="ORF">PACLA_8A048551</name>
</gene>
<name>A0A7D9I3C7_PARCT</name>